<feature type="domain" description="Cytochrome c assembly protein" evidence="6">
    <location>
        <begin position="67"/>
        <end position="265"/>
    </location>
</feature>
<feature type="transmembrane region" description="Helical" evidence="5">
    <location>
        <begin position="36"/>
        <end position="58"/>
    </location>
</feature>
<dbReference type="PANTHER" id="PTHR30071:SF15">
    <property type="entry name" value="PROTEIN HEMX"/>
    <property type="match status" value="1"/>
</dbReference>
<dbReference type="InterPro" id="IPR045062">
    <property type="entry name" value="Cyt_c_biogenesis_CcsA/CcmC"/>
</dbReference>
<evidence type="ECO:0000256" key="3">
    <source>
        <dbReference type="ARBA" id="ARBA00022989"/>
    </source>
</evidence>
<gene>
    <name evidence="7" type="primary">ccsA</name>
    <name evidence="7" type="ORF">WMW72_25800</name>
</gene>
<feature type="transmembrane region" description="Helical" evidence="5">
    <location>
        <begin position="64"/>
        <end position="86"/>
    </location>
</feature>
<name>A0ABU9DR49_9BACL</name>
<feature type="transmembrane region" description="Helical" evidence="5">
    <location>
        <begin position="131"/>
        <end position="157"/>
    </location>
</feature>
<dbReference type="EMBL" id="JBBPCC010000020">
    <property type="protein sequence ID" value="MEK8131327.1"/>
    <property type="molecule type" value="Genomic_DNA"/>
</dbReference>
<feature type="transmembrane region" description="Helical" evidence="5">
    <location>
        <begin position="219"/>
        <end position="234"/>
    </location>
</feature>
<dbReference type="InterPro" id="IPR002541">
    <property type="entry name" value="Cyt_c_assembly"/>
</dbReference>
<evidence type="ECO:0000256" key="1">
    <source>
        <dbReference type="ARBA" id="ARBA00004141"/>
    </source>
</evidence>
<feature type="transmembrane region" description="Helical" evidence="5">
    <location>
        <begin position="182"/>
        <end position="207"/>
    </location>
</feature>
<keyword evidence="4 5" id="KW-0472">Membrane</keyword>
<keyword evidence="2 5" id="KW-0812">Transmembrane</keyword>
<evidence type="ECO:0000313" key="8">
    <source>
        <dbReference type="Proteomes" id="UP001469365"/>
    </source>
</evidence>
<organism evidence="7 8">
    <name type="scientific">Paenibacillus filicis</name>
    <dbReference type="NCBI Taxonomy" id="669464"/>
    <lineage>
        <taxon>Bacteria</taxon>
        <taxon>Bacillati</taxon>
        <taxon>Bacillota</taxon>
        <taxon>Bacilli</taxon>
        <taxon>Bacillales</taxon>
        <taxon>Paenibacillaceae</taxon>
        <taxon>Paenibacillus</taxon>
    </lineage>
</organism>
<feature type="transmembrane region" description="Helical" evidence="5">
    <location>
        <begin position="246"/>
        <end position="267"/>
    </location>
</feature>
<evidence type="ECO:0000256" key="5">
    <source>
        <dbReference type="SAM" id="Phobius"/>
    </source>
</evidence>
<comment type="caution">
    <text evidence="7">The sequence shown here is derived from an EMBL/GenBank/DDBJ whole genome shotgun (WGS) entry which is preliminary data.</text>
</comment>
<sequence length="274" mass="31535">MVTQTWFYDAILYMYALSLLFYFADFSNPNRSAKRMGTGLLLFVWVLQTGYLISSLAAHASLSAFSMFETLFIFAWLLVTVSLAISRFFRIELFVFFVNVLGFAVLALNMFSKPGLSPALSHWNIKDELLFIHISLAVAGYAAFVVSAVFSGMYLFLHRRLKEKKWSQRMQRLPSLERMDHFAFVSVLIGAPLMLMTISLGIVWISIQGDYALFLDPKVLNSWFVLLAYVFYLFQRMLLKSPGNRLALWNLGAFVIMLANFVLTNYYSTFHQWS</sequence>
<feature type="transmembrane region" description="Helical" evidence="5">
    <location>
        <begin position="93"/>
        <end position="111"/>
    </location>
</feature>
<keyword evidence="3 5" id="KW-1133">Transmembrane helix</keyword>
<evidence type="ECO:0000313" key="7">
    <source>
        <dbReference type="EMBL" id="MEK8131327.1"/>
    </source>
</evidence>
<reference evidence="7 8" key="1">
    <citation type="submission" date="2024-04" db="EMBL/GenBank/DDBJ databases">
        <title>draft genome sequnece of Paenibacillus filicis.</title>
        <authorList>
            <person name="Kim D.-U."/>
        </authorList>
    </citation>
    <scope>NUCLEOTIDE SEQUENCE [LARGE SCALE GENOMIC DNA]</scope>
    <source>
        <strain evidence="7 8">KACC14197</strain>
    </source>
</reference>
<keyword evidence="8" id="KW-1185">Reference proteome</keyword>
<proteinExistence type="predicted"/>
<dbReference type="RefSeq" id="WP_341418460.1">
    <property type="nucleotide sequence ID" value="NZ_JBBPCC010000020.1"/>
</dbReference>
<evidence type="ECO:0000256" key="2">
    <source>
        <dbReference type="ARBA" id="ARBA00022692"/>
    </source>
</evidence>
<evidence type="ECO:0000256" key="4">
    <source>
        <dbReference type="ARBA" id="ARBA00023136"/>
    </source>
</evidence>
<evidence type="ECO:0000259" key="6">
    <source>
        <dbReference type="Pfam" id="PF01578"/>
    </source>
</evidence>
<dbReference type="PANTHER" id="PTHR30071">
    <property type="entry name" value="HEME EXPORTER PROTEIN C"/>
    <property type="match status" value="1"/>
</dbReference>
<comment type="subcellular location">
    <subcellularLocation>
        <location evidence="1">Membrane</location>
        <topology evidence="1">Multi-pass membrane protein</topology>
    </subcellularLocation>
</comment>
<protein>
    <submittedName>
        <fullName evidence="7">Cytochrome c biogenesis protein CcsA</fullName>
    </submittedName>
</protein>
<dbReference type="Proteomes" id="UP001469365">
    <property type="component" value="Unassembled WGS sequence"/>
</dbReference>
<dbReference type="Pfam" id="PF01578">
    <property type="entry name" value="Cytochrom_C_asm"/>
    <property type="match status" value="1"/>
</dbReference>
<accession>A0ABU9DR49</accession>
<feature type="transmembrane region" description="Helical" evidence="5">
    <location>
        <begin position="6"/>
        <end position="24"/>
    </location>
</feature>